<reference evidence="2 3" key="1">
    <citation type="submission" date="2020-04" db="EMBL/GenBank/DDBJ databases">
        <title>Genome sequencing of novel species.</title>
        <authorList>
            <person name="Heo J."/>
            <person name="Kim S.-J."/>
            <person name="Kim J.-S."/>
            <person name="Hong S.-B."/>
            <person name="Kwon S.-W."/>
        </authorList>
    </citation>
    <scope>NUCLEOTIDE SEQUENCE [LARGE SCALE GENOMIC DNA]</scope>
    <source>
        <strain evidence="2 3">MFER-1</strain>
    </source>
</reference>
<dbReference type="AlphaFoldDB" id="A0A7Z2VPD0"/>
<keyword evidence="1" id="KW-0812">Transmembrane</keyword>
<proteinExistence type="predicted"/>
<dbReference type="Proteomes" id="UP000502248">
    <property type="component" value="Chromosome"/>
</dbReference>
<feature type="transmembrane region" description="Helical" evidence="1">
    <location>
        <begin position="57"/>
        <end position="74"/>
    </location>
</feature>
<keyword evidence="1" id="KW-1133">Transmembrane helix</keyword>
<keyword evidence="1" id="KW-0472">Membrane</keyword>
<protein>
    <recommendedName>
        <fullName evidence="4">Holin</fullName>
    </recommendedName>
</protein>
<dbReference type="EMBL" id="CP051680">
    <property type="protein sequence ID" value="QJD86728.1"/>
    <property type="molecule type" value="Genomic_DNA"/>
</dbReference>
<dbReference type="KEGG" id="cheb:HH215_28530"/>
<accession>A0A7Z2VPD0</accession>
<gene>
    <name evidence="2" type="ORF">HH215_28530</name>
</gene>
<sequence length="85" mass="9300">MDSLTLLTDKAVMLAPIVAAYVGIAKEFRIPSQYYHLISLLIAALFVLVPSHVQQTLTTISIIGLTASGVYHFTKKREDQPNGKA</sequence>
<name>A0A7Z2VPD0_9BACL</name>
<evidence type="ECO:0000313" key="2">
    <source>
        <dbReference type="EMBL" id="QJD86728.1"/>
    </source>
</evidence>
<evidence type="ECO:0008006" key="4">
    <source>
        <dbReference type="Google" id="ProtNLM"/>
    </source>
</evidence>
<keyword evidence="3" id="KW-1185">Reference proteome</keyword>
<evidence type="ECO:0000256" key="1">
    <source>
        <dbReference type="SAM" id="Phobius"/>
    </source>
</evidence>
<feature type="transmembrane region" description="Helical" evidence="1">
    <location>
        <begin position="34"/>
        <end position="51"/>
    </location>
</feature>
<evidence type="ECO:0000313" key="3">
    <source>
        <dbReference type="Proteomes" id="UP000502248"/>
    </source>
</evidence>
<organism evidence="2 3">
    <name type="scientific">Cohnella herbarum</name>
    <dbReference type="NCBI Taxonomy" id="2728023"/>
    <lineage>
        <taxon>Bacteria</taxon>
        <taxon>Bacillati</taxon>
        <taxon>Bacillota</taxon>
        <taxon>Bacilli</taxon>
        <taxon>Bacillales</taxon>
        <taxon>Paenibacillaceae</taxon>
        <taxon>Cohnella</taxon>
    </lineage>
</organism>
<dbReference type="RefSeq" id="WP_169282974.1">
    <property type="nucleotide sequence ID" value="NZ_CP051680.1"/>
</dbReference>